<gene>
    <name evidence="1" type="ORF">PV11_07058</name>
</gene>
<name>A0A0D1YXL8_9EURO</name>
<dbReference type="InterPro" id="IPR029044">
    <property type="entry name" value="Nucleotide-diphossugar_trans"/>
</dbReference>
<reference evidence="1 2" key="1">
    <citation type="submission" date="2015-01" db="EMBL/GenBank/DDBJ databases">
        <title>The Genome Sequence of Exophiala sideris CBS121828.</title>
        <authorList>
            <consortium name="The Broad Institute Genomics Platform"/>
            <person name="Cuomo C."/>
            <person name="de Hoog S."/>
            <person name="Gorbushina A."/>
            <person name="Stielow B."/>
            <person name="Teixiera M."/>
            <person name="Abouelleil A."/>
            <person name="Chapman S.B."/>
            <person name="Priest M."/>
            <person name="Young S.K."/>
            <person name="Wortman J."/>
            <person name="Nusbaum C."/>
            <person name="Birren B."/>
        </authorList>
    </citation>
    <scope>NUCLEOTIDE SEQUENCE [LARGE SCALE GENOMIC DNA]</scope>
    <source>
        <strain evidence="1 2">CBS 121828</strain>
    </source>
</reference>
<organism evidence="1 2">
    <name type="scientific">Exophiala sideris</name>
    <dbReference type="NCBI Taxonomy" id="1016849"/>
    <lineage>
        <taxon>Eukaryota</taxon>
        <taxon>Fungi</taxon>
        <taxon>Dikarya</taxon>
        <taxon>Ascomycota</taxon>
        <taxon>Pezizomycotina</taxon>
        <taxon>Eurotiomycetes</taxon>
        <taxon>Chaetothyriomycetidae</taxon>
        <taxon>Chaetothyriales</taxon>
        <taxon>Herpotrichiellaceae</taxon>
        <taxon>Exophiala</taxon>
    </lineage>
</organism>
<dbReference type="HOGENOM" id="CLU_1938177_0_0_1"/>
<proteinExistence type="predicted"/>
<dbReference type="EMBL" id="KN846953">
    <property type="protein sequence ID" value="KIV79498.1"/>
    <property type="molecule type" value="Genomic_DNA"/>
</dbReference>
<evidence type="ECO:0000313" key="1">
    <source>
        <dbReference type="EMBL" id="KIV79498.1"/>
    </source>
</evidence>
<dbReference type="AlphaFoldDB" id="A0A0D1YXL8"/>
<dbReference type="Proteomes" id="UP000053599">
    <property type="component" value="Unassembled WGS sequence"/>
</dbReference>
<accession>A0A0D1YXL8</accession>
<dbReference type="OrthoDB" id="72851at2759"/>
<sequence length="130" mass="14636">MPDWNVLAATVRKTQLQENLKPDDGNHGYKAGDLNVTWKALGTPADFLACFDADMIPEPGFLRVKQLKVAPVFKLWPLGRCGMFRQAYSQRPLQLERSTTQPSRLLEKQYVRGEVADMYPPVLLGIDMSG</sequence>
<dbReference type="Gene3D" id="3.90.550.10">
    <property type="entry name" value="Spore Coat Polysaccharide Biosynthesis Protein SpsA, Chain A"/>
    <property type="match status" value="1"/>
</dbReference>
<evidence type="ECO:0000313" key="2">
    <source>
        <dbReference type="Proteomes" id="UP000053599"/>
    </source>
</evidence>
<protein>
    <submittedName>
        <fullName evidence="1">Uncharacterized protein</fullName>
    </submittedName>
</protein>